<evidence type="ECO:0000256" key="1">
    <source>
        <dbReference type="SAM" id="Phobius"/>
    </source>
</evidence>
<dbReference type="Proteomes" id="UP000006038">
    <property type="component" value="Chromosome 1"/>
</dbReference>
<sequence length="91" mass="10605">MVYKNEAIVSFVNGETLLEPYLSFGTQLKHLSSTKLANHKLQAIYNFRFSKFDYFPRICLVFTSSLLLQLYNIVFVNVPDTSTRHLPTNHY</sequence>
<reference evidence="2" key="1">
    <citation type="journal article" date="2013" name="Nat. Commun.">
        <title>Whole-genome sequencing of Oryza brachyantha reveals mechanisms underlying Oryza genome evolution.</title>
        <authorList>
            <person name="Chen J."/>
            <person name="Huang Q."/>
            <person name="Gao D."/>
            <person name="Wang J."/>
            <person name="Lang Y."/>
            <person name="Liu T."/>
            <person name="Li B."/>
            <person name="Bai Z."/>
            <person name="Luis Goicoechea J."/>
            <person name="Liang C."/>
            <person name="Chen C."/>
            <person name="Zhang W."/>
            <person name="Sun S."/>
            <person name="Liao Y."/>
            <person name="Zhang X."/>
            <person name="Yang L."/>
            <person name="Song C."/>
            <person name="Wang M."/>
            <person name="Shi J."/>
            <person name="Liu G."/>
            <person name="Liu J."/>
            <person name="Zhou H."/>
            <person name="Zhou W."/>
            <person name="Yu Q."/>
            <person name="An N."/>
            <person name="Chen Y."/>
            <person name="Cai Q."/>
            <person name="Wang B."/>
            <person name="Liu B."/>
            <person name="Min J."/>
            <person name="Huang Y."/>
            <person name="Wu H."/>
            <person name="Li Z."/>
            <person name="Zhang Y."/>
            <person name="Yin Y."/>
            <person name="Song W."/>
            <person name="Jiang J."/>
            <person name="Jackson S.A."/>
            <person name="Wing R.A."/>
            <person name="Wang J."/>
            <person name="Chen M."/>
        </authorList>
    </citation>
    <scope>NUCLEOTIDE SEQUENCE [LARGE SCALE GENOMIC DNA]</scope>
    <source>
        <strain evidence="2">cv. IRGC 101232</strain>
    </source>
</reference>
<dbReference type="HOGENOM" id="CLU_2430585_0_0_1"/>
<evidence type="ECO:0000313" key="2">
    <source>
        <dbReference type="EnsemblPlants" id="OB01G46610.1"/>
    </source>
</evidence>
<proteinExistence type="predicted"/>
<name>J3L605_ORYBR</name>
<dbReference type="AlphaFoldDB" id="J3L605"/>
<accession>J3L605</accession>
<organism evidence="2">
    <name type="scientific">Oryza brachyantha</name>
    <name type="common">malo sina</name>
    <dbReference type="NCBI Taxonomy" id="4533"/>
    <lineage>
        <taxon>Eukaryota</taxon>
        <taxon>Viridiplantae</taxon>
        <taxon>Streptophyta</taxon>
        <taxon>Embryophyta</taxon>
        <taxon>Tracheophyta</taxon>
        <taxon>Spermatophyta</taxon>
        <taxon>Magnoliopsida</taxon>
        <taxon>Liliopsida</taxon>
        <taxon>Poales</taxon>
        <taxon>Poaceae</taxon>
        <taxon>BOP clade</taxon>
        <taxon>Oryzoideae</taxon>
        <taxon>Oryzeae</taxon>
        <taxon>Oryzinae</taxon>
        <taxon>Oryza</taxon>
    </lineage>
</organism>
<reference evidence="2" key="2">
    <citation type="submission" date="2013-04" db="UniProtKB">
        <authorList>
            <consortium name="EnsemblPlants"/>
        </authorList>
    </citation>
    <scope>IDENTIFICATION</scope>
</reference>
<evidence type="ECO:0000313" key="3">
    <source>
        <dbReference type="Proteomes" id="UP000006038"/>
    </source>
</evidence>
<keyword evidence="1" id="KW-0812">Transmembrane</keyword>
<dbReference type="Gramene" id="OB01G46610.1">
    <property type="protein sequence ID" value="OB01G46610.1"/>
    <property type="gene ID" value="OB01G46610"/>
</dbReference>
<keyword evidence="1" id="KW-0472">Membrane</keyword>
<protein>
    <submittedName>
        <fullName evidence="2">Uncharacterized protein</fullName>
    </submittedName>
</protein>
<dbReference type="EnsemblPlants" id="OB01G46610.1">
    <property type="protein sequence ID" value="OB01G46610.1"/>
    <property type="gene ID" value="OB01G46610"/>
</dbReference>
<keyword evidence="3" id="KW-1185">Reference proteome</keyword>
<keyword evidence="1" id="KW-1133">Transmembrane helix</keyword>
<feature type="transmembrane region" description="Helical" evidence="1">
    <location>
        <begin position="54"/>
        <end position="74"/>
    </location>
</feature>